<dbReference type="Gene3D" id="1.10.10.60">
    <property type="entry name" value="Homeodomain-like"/>
    <property type="match status" value="2"/>
</dbReference>
<dbReference type="PRINTS" id="PR00032">
    <property type="entry name" value="HTHARAC"/>
</dbReference>
<dbReference type="KEGG" id="dcb:C3Y92_07390"/>
<dbReference type="PANTHER" id="PTHR47893:SF1">
    <property type="entry name" value="REGULATORY PROTEIN PCHR"/>
    <property type="match status" value="1"/>
</dbReference>
<evidence type="ECO:0000259" key="4">
    <source>
        <dbReference type="PROSITE" id="PS01124"/>
    </source>
</evidence>
<evidence type="ECO:0000256" key="1">
    <source>
        <dbReference type="ARBA" id="ARBA00023015"/>
    </source>
</evidence>
<proteinExistence type="predicted"/>
<dbReference type="InterPro" id="IPR009057">
    <property type="entry name" value="Homeodomain-like_sf"/>
</dbReference>
<evidence type="ECO:0000313" key="6">
    <source>
        <dbReference type="Proteomes" id="UP000293296"/>
    </source>
</evidence>
<keyword evidence="3" id="KW-0804">Transcription</keyword>
<evidence type="ECO:0000256" key="2">
    <source>
        <dbReference type="ARBA" id="ARBA00023125"/>
    </source>
</evidence>
<dbReference type="AlphaFoldDB" id="A0A4P6HM90"/>
<dbReference type="InterPro" id="IPR018060">
    <property type="entry name" value="HTH_AraC"/>
</dbReference>
<reference evidence="5 6" key="1">
    <citation type="submission" date="2018-02" db="EMBL/GenBank/DDBJ databases">
        <title>Genome sequence of Desulfovibrio carbinolicus DSM 3852.</title>
        <authorList>
            <person name="Wilbanks E."/>
            <person name="Skennerton C.T."/>
            <person name="Orphan V.J."/>
        </authorList>
    </citation>
    <scope>NUCLEOTIDE SEQUENCE [LARGE SCALE GENOMIC DNA]</scope>
    <source>
        <strain evidence="5 6">DSM 3852</strain>
    </source>
</reference>
<dbReference type="EMBL" id="CP026538">
    <property type="protein sequence ID" value="QAZ67060.1"/>
    <property type="molecule type" value="Genomic_DNA"/>
</dbReference>
<sequence>MPADQVKMKYKMHVAGDGEGRTPRIDYRIEAERGVMTSASRVISLRPGLLLNISAVRPGIEAKFKFEIDKAPVQFGFIVSGSNRCTYYDGELKNKTHLLRQGSNGIYYFPQTSGVIESDDGFGVFVVSILTTACFLDEYFKDDIKNLSPAFKKVIGETGDQFCWHGKAGHAKMALLSQIIQNNYSGAVQKLFLESRALELMAWQLDECLHASSARSQNHSCLKKADVECIKAARELLVKDFENPPSVAMLAKLVGINEKKLKTGFKKMFGQPVFEYFRDYRLEHARELLVSGGMTVSEVAYQIGYQNLSHFSRAFRERYGLNPKEYGRLRGMA</sequence>
<feature type="domain" description="HTH araC/xylS-type" evidence="4">
    <location>
        <begin position="231"/>
        <end position="329"/>
    </location>
</feature>
<dbReference type="InterPro" id="IPR020449">
    <property type="entry name" value="Tscrpt_reg_AraC-type_HTH"/>
</dbReference>
<dbReference type="InterPro" id="IPR018062">
    <property type="entry name" value="HTH_AraC-typ_CS"/>
</dbReference>
<dbReference type="PANTHER" id="PTHR47893">
    <property type="entry name" value="REGULATORY PROTEIN PCHR"/>
    <property type="match status" value="1"/>
</dbReference>
<keyword evidence="1" id="KW-0805">Transcription regulation</keyword>
<dbReference type="Proteomes" id="UP000293296">
    <property type="component" value="Chromosome"/>
</dbReference>
<organism evidence="5 6">
    <name type="scientific">Solidesulfovibrio carbinolicus</name>
    <dbReference type="NCBI Taxonomy" id="296842"/>
    <lineage>
        <taxon>Bacteria</taxon>
        <taxon>Pseudomonadati</taxon>
        <taxon>Thermodesulfobacteriota</taxon>
        <taxon>Desulfovibrionia</taxon>
        <taxon>Desulfovibrionales</taxon>
        <taxon>Desulfovibrionaceae</taxon>
        <taxon>Solidesulfovibrio</taxon>
    </lineage>
</organism>
<dbReference type="PROSITE" id="PS00041">
    <property type="entry name" value="HTH_ARAC_FAMILY_1"/>
    <property type="match status" value="1"/>
</dbReference>
<dbReference type="OrthoDB" id="5447471at2"/>
<dbReference type="SUPFAM" id="SSF46689">
    <property type="entry name" value="Homeodomain-like"/>
    <property type="match status" value="2"/>
</dbReference>
<dbReference type="InterPro" id="IPR053142">
    <property type="entry name" value="PchR_regulatory_protein"/>
</dbReference>
<name>A0A4P6HM90_9BACT</name>
<dbReference type="GO" id="GO:0043565">
    <property type="term" value="F:sequence-specific DNA binding"/>
    <property type="evidence" value="ECO:0007669"/>
    <property type="project" value="InterPro"/>
</dbReference>
<gene>
    <name evidence="5" type="ORF">C3Y92_07390</name>
</gene>
<evidence type="ECO:0000313" key="5">
    <source>
        <dbReference type="EMBL" id="QAZ67060.1"/>
    </source>
</evidence>
<keyword evidence="6" id="KW-1185">Reference proteome</keyword>
<dbReference type="PROSITE" id="PS01124">
    <property type="entry name" value="HTH_ARAC_FAMILY_2"/>
    <property type="match status" value="1"/>
</dbReference>
<accession>A0A4P6HM90</accession>
<dbReference type="SMART" id="SM00342">
    <property type="entry name" value="HTH_ARAC"/>
    <property type="match status" value="1"/>
</dbReference>
<keyword evidence="2" id="KW-0238">DNA-binding</keyword>
<dbReference type="GO" id="GO:0003700">
    <property type="term" value="F:DNA-binding transcription factor activity"/>
    <property type="evidence" value="ECO:0007669"/>
    <property type="project" value="InterPro"/>
</dbReference>
<evidence type="ECO:0000256" key="3">
    <source>
        <dbReference type="ARBA" id="ARBA00023163"/>
    </source>
</evidence>
<dbReference type="Pfam" id="PF12833">
    <property type="entry name" value="HTH_18"/>
    <property type="match status" value="1"/>
</dbReference>
<protein>
    <submittedName>
        <fullName evidence="5">AraC family transcriptional regulator</fullName>
    </submittedName>
</protein>